<feature type="signal peptide" evidence="1">
    <location>
        <begin position="1"/>
        <end position="38"/>
    </location>
</feature>
<dbReference type="Proteomes" id="UP000009134">
    <property type="component" value="Chromosome"/>
</dbReference>
<keyword evidence="1" id="KW-0732">Signal</keyword>
<dbReference type="EMBL" id="CP000248">
    <property type="protein sequence ID" value="ABD26744.1"/>
    <property type="molecule type" value="Genomic_DNA"/>
</dbReference>
<proteinExistence type="predicted"/>
<dbReference type="PROSITE" id="PS51781">
    <property type="entry name" value="SH3B"/>
    <property type="match status" value="1"/>
</dbReference>
<dbReference type="Gene3D" id="2.30.30.40">
    <property type="entry name" value="SH3 Domains"/>
    <property type="match status" value="1"/>
</dbReference>
<protein>
    <recommendedName>
        <fullName evidence="2">SH3b domain-containing protein</fullName>
    </recommendedName>
</protein>
<sequence length="173" mass="18730">MGHFCNGRSMNRNLARRFRTVLAAVAAIALGAAAPALAQDADDGVPYWVSTSKDKANMRVGPGRDYRISWTYVRKGVPLKVLRVMGGWRLVEDPDGARGWILAQFLSRERAGIVKGGVTGLREKKDGSGRLLWRVAPGVIGKVKDCDDGWCAFDVGGRKGYVRASSVWGAGQP</sequence>
<dbReference type="SMART" id="SM00287">
    <property type="entry name" value="SH3b"/>
    <property type="match status" value="1"/>
</dbReference>
<evidence type="ECO:0000259" key="2">
    <source>
        <dbReference type="PROSITE" id="PS51781"/>
    </source>
</evidence>
<dbReference type="KEGG" id="nar:Saro_2307"/>
<evidence type="ECO:0000256" key="1">
    <source>
        <dbReference type="SAM" id="SignalP"/>
    </source>
</evidence>
<feature type="chain" id="PRO_5004208351" description="SH3b domain-containing protein" evidence="1">
    <location>
        <begin position="39"/>
        <end position="173"/>
    </location>
</feature>
<dbReference type="AlphaFoldDB" id="Q2G5X9"/>
<dbReference type="Pfam" id="PF06347">
    <property type="entry name" value="SH3_4"/>
    <property type="match status" value="2"/>
</dbReference>
<dbReference type="eggNOG" id="COG3807">
    <property type="taxonomic scope" value="Bacteria"/>
</dbReference>
<keyword evidence="4" id="KW-1185">Reference proteome</keyword>
<dbReference type="InterPro" id="IPR010466">
    <property type="entry name" value="DUF1058"/>
</dbReference>
<dbReference type="InterPro" id="IPR003646">
    <property type="entry name" value="SH3-like_bac-type"/>
</dbReference>
<evidence type="ECO:0000313" key="4">
    <source>
        <dbReference type="Proteomes" id="UP000009134"/>
    </source>
</evidence>
<organism evidence="3 4">
    <name type="scientific">Novosphingobium aromaticivorans (strain ATCC 700278 / DSM 12444 / CCUG 56034 / CIP 105152 / NBRC 16084 / F199)</name>
    <dbReference type="NCBI Taxonomy" id="279238"/>
    <lineage>
        <taxon>Bacteria</taxon>
        <taxon>Pseudomonadati</taxon>
        <taxon>Pseudomonadota</taxon>
        <taxon>Alphaproteobacteria</taxon>
        <taxon>Sphingomonadales</taxon>
        <taxon>Sphingomonadaceae</taxon>
        <taxon>Novosphingobium</taxon>
    </lineage>
</organism>
<reference evidence="4" key="1">
    <citation type="submission" date="2006-01" db="EMBL/GenBank/DDBJ databases">
        <title>Complete sequence of Novosphingobium aromaticivorans DSM 12444.</title>
        <authorList>
            <consortium name="US DOE Joint Genome Institute"/>
            <person name="Copeland A."/>
            <person name="Lucas S."/>
            <person name="Lapidus A."/>
            <person name="Barry K."/>
            <person name="Detter J.C."/>
            <person name="Glavina T."/>
            <person name="Hammon N."/>
            <person name="Israni S."/>
            <person name="Pitluck S."/>
            <person name="Chain P."/>
            <person name="Malfatti S."/>
            <person name="Shin M."/>
            <person name="Vergez L."/>
            <person name="Schmutz J."/>
            <person name="Larimer F."/>
            <person name="Land M."/>
            <person name="Kyrpides N."/>
            <person name="Ivanova N."/>
            <person name="Fredrickson J."/>
            <person name="Balkwill D."/>
            <person name="Romine M.F."/>
            <person name="Richardson P."/>
        </authorList>
    </citation>
    <scope>NUCLEOTIDE SEQUENCE [LARGE SCALE GENOMIC DNA]</scope>
    <source>
        <strain evidence="4">ATCC 700278 / DSM 12444 / CCUG 56034 / CIP 105152 / NBRC 16084 / F199</strain>
    </source>
</reference>
<feature type="domain" description="SH3b" evidence="2">
    <location>
        <begin position="44"/>
        <end position="110"/>
    </location>
</feature>
<dbReference type="HOGENOM" id="CLU_086360_2_0_5"/>
<accession>Q2G5X9</accession>
<gene>
    <name evidence="3" type="ordered locus">Saro_2307</name>
</gene>
<dbReference type="STRING" id="279238.Saro_2307"/>
<name>Q2G5X9_NOVAD</name>
<evidence type="ECO:0000313" key="3">
    <source>
        <dbReference type="EMBL" id="ABD26744.1"/>
    </source>
</evidence>